<protein>
    <submittedName>
        <fullName evidence="1">Uncharacterized protein</fullName>
    </submittedName>
</protein>
<evidence type="ECO:0000313" key="2">
    <source>
        <dbReference type="Proteomes" id="UP000194632"/>
    </source>
</evidence>
<evidence type="ECO:0000313" key="1">
    <source>
        <dbReference type="EMBL" id="OUC77937.1"/>
    </source>
</evidence>
<reference evidence="1 2" key="1">
    <citation type="submission" date="2017-05" db="EMBL/GenBank/DDBJ databases">
        <title>Biotechnological potential of actinobacteria isolated from South African environments.</title>
        <authorList>
            <person name="Le Roes-Hill M."/>
            <person name="Prins A."/>
            <person name="Durrell K.A."/>
        </authorList>
    </citation>
    <scope>NUCLEOTIDE SEQUENCE [LARGE SCALE GENOMIC DNA]</scope>
    <source>
        <strain evidence="1">BS2</strain>
    </source>
</reference>
<dbReference type="EMBL" id="NGFO01000016">
    <property type="protein sequence ID" value="OUC77937.1"/>
    <property type="molecule type" value="Genomic_DNA"/>
</dbReference>
<accession>A0A2C9ZIW2</accession>
<dbReference type="InterPro" id="IPR032710">
    <property type="entry name" value="NTF2-like_dom_sf"/>
</dbReference>
<dbReference type="Gene3D" id="3.10.450.50">
    <property type="match status" value="1"/>
</dbReference>
<dbReference type="Pfam" id="PF07366">
    <property type="entry name" value="SnoaL"/>
    <property type="match status" value="1"/>
</dbReference>
<dbReference type="SUPFAM" id="SSF54427">
    <property type="entry name" value="NTF2-like"/>
    <property type="match status" value="1"/>
</dbReference>
<dbReference type="PANTHER" id="PTHR38436">
    <property type="entry name" value="POLYKETIDE CYCLASE SNOAL-LIKE DOMAIN"/>
    <property type="match status" value="1"/>
</dbReference>
<name>A0A2C9ZIW2_9ACTN</name>
<dbReference type="OrthoDB" id="672913at2"/>
<organism evidence="1 2">
    <name type="scientific">Gordonia lacunae</name>
    <dbReference type="NCBI Taxonomy" id="417102"/>
    <lineage>
        <taxon>Bacteria</taxon>
        <taxon>Bacillati</taxon>
        <taxon>Actinomycetota</taxon>
        <taxon>Actinomycetes</taxon>
        <taxon>Mycobacteriales</taxon>
        <taxon>Gordoniaceae</taxon>
        <taxon>Gordonia</taxon>
    </lineage>
</organism>
<sequence length="136" mass="14414">MTDARAVIDAHIDAFNNRTPEKEPWAADAELVSPGGVFTGREGVLGFLSVFQGAFSDGRLTVGSSVIDADNASVEGTFDGVHDGVLQSPSGPIEPTGRTVSFRWSATYRVAGSQLLSEHLYFDQLDFLGQLGVLPG</sequence>
<comment type="caution">
    <text evidence="1">The sequence shown here is derived from an EMBL/GenBank/DDBJ whole genome shotgun (WGS) entry which is preliminary data.</text>
</comment>
<dbReference type="GO" id="GO:0030638">
    <property type="term" value="P:polyketide metabolic process"/>
    <property type="evidence" value="ECO:0007669"/>
    <property type="project" value="InterPro"/>
</dbReference>
<dbReference type="AlphaFoldDB" id="A0A2C9ZIW2"/>
<proteinExistence type="predicted"/>
<dbReference type="RefSeq" id="WP_086536024.1">
    <property type="nucleotide sequence ID" value="NZ_JBLKRZ010000004.1"/>
</dbReference>
<dbReference type="InterPro" id="IPR009959">
    <property type="entry name" value="Cyclase_SnoaL-like"/>
</dbReference>
<keyword evidence="2" id="KW-1185">Reference proteome</keyword>
<gene>
    <name evidence="1" type="ORF">CA982_14615</name>
</gene>
<dbReference type="Proteomes" id="UP000194632">
    <property type="component" value="Unassembled WGS sequence"/>
</dbReference>
<dbReference type="PANTHER" id="PTHR38436:SF1">
    <property type="entry name" value="ESTER CYCLASE"/>
    <property type="match status" value="1"/>
</dbReference>
<dbReference type="STRING" id="417102.CA982_14615"/>